<sequence length="588" mass="64233">MTSHTACLTALLTTLMLWLPAAAAADSCGTPATAISQVQGRLAQSPLKGQQISVEGIITLDSRQQGGFKGFYLQQADTETDDDPTTSEALFVYTNRTTGQVGHRVRVSGRVKEFHGLTELTNIQLLEDCGKATLPAPITIRLPWPGDHAPEHLENMRIAVVAPLTVIDNYNLARYGELTLASTPQSIPTESLPPGPEAAQLHERQRLHRLLLDDNHGIRHPDPPPWPTPALTANNTVRAGDTVSQLDGVLDYRFGGWRLQPITRPRFHSDNLRPQAPERAKETTLRVVTLNLENYFNGDGHNGGFPTPRGAETPEQFARQSHRLAATLTAPDPDIVAVAELENDGHDENSAIATLARALGPDWRYVVSRDASGNDAIQTGLLYRSDRVELLGRADRLSAGPYHRLGRRPLAQIFRPLGQAASVRIIVSHLKSKACHGASGPERDQGDGQGCYNQRRTNAARALVQWAEELPGTRGLVGTLITGDLNSYTREEPLTIFRNAGYTSMVHHFHPCDTTGCKQATYRYKGRHGSLDYALASETLTPRVTGAWNWPANADEPGALGYQGSVQVPETSPWRSSDHNPVITDLAL</sequence>
<keyword evidence="4" id="KW-1185">Reference proteome</keyword>
<accession>R8B0M9</accession>
<dbReference type="PANTHER" id="PTHR42834:SF1">
    <property type="entry name" value="ENDONUCLEASE_EXONUCLEASE_PHOSPHATASE FAMILY PROTEIN (AFU_ORTHOLOGUE AFUA_3G09210)"/>
    <property type="match status" value="1"/>
</dbReference>
<dbReference type="Proteomes" id="UP000016540">
    <property type="component" value="Unassembled WGS sequence"/>
</dbReference>
<dbReference type="CDD" id="cd04486">
    <property type="entry name" value="YhcR_OBF_like"/>
    <property type="match status" value="1"/>
</dbReference>
<dbReference type="GO" id="GO:0003824">
    <property type="term" value="F:catalytic activity"/>
    <property type="evidence" value="ECO:0007669"/>
    <property type="project" value="InterPro"/>
</dbReference>
<proteinExistence type="predicted"/>
<dbReference type="Pfam" id="PF03372">
    <property type="entry name" value="Exo_endo_phos"/>
    <property type="match status" value="1"/>
</dbReference>
<comment type="caution">
    <text evidence="3">The sequence shown here is derived from an EMBL/GenBank/DDBJ whole genome shotgun (WGS) entry which is preliminary data.</text>
</comment>
<evidence type="ECO:0000256" key="1">
    <source>
        <dbReference type="SAM" id="SignalP"/>
    </source>
</evidence>
<dbReference type="Gene3D" id="3.60.10.10">
    <property type="entry name" value="Endonuclease/exonuclease/phosphatase"/>
    <property type="match status" value="1"/>
</dbReference>
<feature type="chain" id="PRO_5004451649" evidence="1">
    <location>
        <begin position="24"/>
        <end position="588"/>
    </location>
</feature>
<dbReference type="InterPro" id="IPR036691">
    <property type="entry name" value="Endo/exonu/phosph_ase_sf"/>
</dbReference>
<reference evidence="3 4" key="1">
    <citation type="journal article" date="2013" name="Genome Announc.">
        <title>Draft Genome Sequence of the Moderately Halophilic Bacterium Marinobacter lipolyticus Strain SM19.</title>
        <authorList>
            <person name="Papke R.T."/>
            <person name="de la Haba R.R."/>
            <person name="Infante-Dominguez C."/>
            <person name="Perez D."/>
            <person name="Sanchez-Porro C."/>
            <person name="Lapierre P."/>
            <person name="Ventosa A."/>
        </authorList>
    </citation>
    <scope>NUCLEOTIDE SEQUENCE [LARGE SCALE GENOMIC DNA]</scope>
    <source>
        <strain evidence="3 4">SM19</strain>
    </source>
</reference>
<evidence type="ECO:0000259" key="2">
    <source>
        <dbReference type="Pfam" id="PF03372"/>
    </source>
</evidence>
<feature type="domain" description="Endonuclease/exonuclease/phosphatase" evidence="2">
    <location>
        <begin position="304"/>
        <end position="579"/>
    </location>
</feature>
<evidence type="ECO:0000313" key="4">
    <source>
        <dbReference type="Proteomes" id="UP000016540"/>
    </source>
</evidence>
<feature type="signal peptide" evidence="1">
    <location>
        <begin position="1"/>
        <end position="23"/>
    </location>
</feature>
<name>R8B0M9_9GAMM</name>
<evidence type="ECO:0000313" key="3">
    <source>
        <dbReference type="EMBL" id="EON92134.1"/>
    </source>
</evidence>
<organism evidence="3 4">
    <name type="scientific">Marinobacter lipolyticus SM19</name>
    <dbReference type="NCBI Taxonomy" id="1318628"/>
    <lineage>
        <taxon>Bacteria</taxon>
        <taxon>Pseudomonadati</taxon>
        <taxon>Pseudomonadota</taxon>
        <taxon>Gammaproteobacteria</taxon>
        <taxon>Pseudomonadales</taxon>
        <taxon>Marinobacteraceae</taxon>
        <taxon>Marinobacter</taxon>
    </lineage>
</organism>
<dbReference type="RefSeq" id="WP_012138224.1">
    <property type="nucleotide sequence ID" value="NZ_KE007325.1"/>
</dbReference>
<dbReference type="AlphaFoldDB" id="R8B0M9"/>
<dbReference type="HOGENOM" id="CLU_006338_2_1_6"/>
<dbReference type="STRING" id="1318628.MARLIPOL_10946"/>
<keyword evidence="1" id="KW-0732">Signal</keyword>
<dbReference type="InterPro" id="IPR047971">
    <property type="entry name" value="ExeM-like"/>
</dbReference>
<dbReference type="NCBIfam" id="NF033681">
    <property type="entry name" value="ExeM_NucH_DNase"/>
    <property type="match status" value="1"/>
</dbReference>
<dbReference type="eggNOG" id="COG2374">
    <property type="taxonomic scope" value="Bacteria"/>
</dbReference>
<dbReference type="InterPro" id="IPR005135">
    <property type="entry name" value="Endo/exonuclease/phosphatase"/>
</dbReference>
<dbReference type="PATRIC" id="fig|1318628.3.peg.2184"/>
<protein>
    <submittedName>
        <fullName evidence="3">Extracellular nuclease</fullName>
    </submittedName>
</protein>
<dbReference type="EMBL" id="ASAD01000011">
    <property type="protein sequence ID" value="EON92134.1"/>
    <property type="molecule type" value="Genomic_DNA"/>
</dbReference>
<gene>
    <name evidence="3" type="ORF">MARLIPOL_10946</name>
</gene>
<dbReference type="SUPFAM" id="SSF56219">
    <property type="entry name" value="DNase I-like"/>
    <property type="match status" value="1"/>
</dbReference>
<dbReference type="PANTHER" id="PTHR42834">
    <property type="entry name" value="ENDONUCLEASE/EXONUCLEASE/PHOSPHATASE FAMILY PROTEIN (AFU_ORTHOLOGUE AFUA_3G09210)"/>
    <property type="match status" value="1"/>
</dbReference>